<keyword evidence="1" id="KW-0812">Transmembrane</keyword>
<reference evidence="2" key="1">
    <citation type="submission" date="2013-12" db="EMBL/GenBank/DDBJ databases">
        <title>A Varibaculum cambriense genome reconstructed from a premature infant gut community with otherwise low bacterial novelty that shifts toward anaerobic metabolism during the third week of life.</title>
        <authorList>
            <person name="Brown C.T."/>
            <person name="Sharon I."/>
            <person name="Thomas B.C."/>
            <person name="Castelle C.J."/>
            <person name="Morowitz M.J."/>
            <person name="Banfield J.F."/>
        </authorList>
    </citation>
    <scope>NUCLEOTIDE SEQUENCE</scope>
</reference>
<evidence type="ECO:0000313" key="2">
    <source>
        <dbReference type="EMBL" id="ETJ15807.1"/>
    </source>
</evidence>
<dbReference type="AlphaFoldDB" id="W1WC93"/>
<evidence type="ECO:0000256" key="1">
    <source>
        <dbReference type="SAM" id="Phobius"/>
    </source>
</evidence>
<feature type="non-terminal residue" evidence="2">
    <location>
        <position position="1"/>
    </location>
</feature>
<name>W1WC93_9ZZZZ</name>
<comment type="caution">
    <text evidence="2">The sequence shown here is derived from an EMBL/GenBank/DDBJ whole genome shotgun (WGS) entry which is preliminary data.</text>
</comment>
<feature type="transmembrane region" description="Helical" evidence="1">
    <location>
        <begin position="20"/>
        <end position="41"/>
    </location>
</feature>
<keyword evidence="1" id="KW-0472">Membrane</keyword>
<keyword evidence="1" id="KW-1133">Transmembrane helix</keyword>
<proteinExistence type="predicted"/>
<sequence length="75" mass="9083">KSLYSLFDIWLKVKSKKNHWQKMSVVLLLVFIQIMASIHVVTRTIENRSLFYVFFIKFLDIIKQINNKGDRYPYD</sequence>
<accession>W1WC93</accession>
<protein>
    <submittedName>
        <fullName evidence="2">Uncharacterized protein</fullName>
    </submittedName>
</protein>
<dbReference type="EMBL" id="AZMM01018977">
    <property type="protein sequence ID" value="ETJ15807.1"/>
    <property type="molecule type" value="Genomic_DNA"/>
</dbReference>
<organism evidence="2">
    <name type="scientific">human gut metagenome</name>
    <dbReference type="NCBI Taxonomy" id="408170"/>
    <lineage>
        <taxon>unclassified sequences</taxon>
        <taxon>metagenomes</taxon>
        <taxon>organismal metagenomes</taxon>
    </lineage>
</organism>
<gene>
    <name evidence="2" type="ORF">Q604_UNBc4C00196G0001</name>
</gene>